<feature type="transmembrane region" description="Helical" evidence="7">
    <location>
        <begin position="366"/>
        <end position="392"/>
    </location>
</feature>
<feature type="transmembrane region" description="Helical" evidence="7">
    <location>
        <begin position="63"/>
        <end position="84"/>
    </location>
</feature>
<comment type="similarity">
    <text evidence="7">Belongs to the TRAP transporter large permease family.</text>
</comment>
<comment type="subunit">
    <text evidence="7">The complex comprises the extracytoplasmic solute receptor protein and the two transmembrane proteins.</text>
</comment>
<keyword evidence="4 7" id="KW-0812">Transmembrane</keyword>
<dbReference type="OrthoDB" id="9790209at2"/>
<keyword evidence="3 7" id="KW-0997">Cell inner membrane</keyword>
<dbReference type="PANTHER" id="PTHR33362:SF5">
    <property type="entry name" value="C4-DICARBOXYLATE TRAP TRANSPORTER LARGE PERMEASE PROTEIN DCTM"/>
    <property type="match status" value="1"/>
</dbReference>
<evidence type="ECO:0000256" key="1">
    <source>
        <dbReference type="ARBA" id="ARBA00004429"/>
    </source>
</evidence>
<name>A0A4R5V229_9RHOB</name>
<gene>
    <name evidence="9" type="ORF">E1832_13485</name>
</gene>
<evidence type="ECO:0000256" key="6">
    <source>
        <dbReference type="ARBA" id="ARBA00023136"/>
    </source>
</evidence>
<dbReference type="RefSeq" id="WP_133360286.1">
    <property type="nucleotide sequence ID" value="NZ_SMUV01000068.1"/>
</dbReference>
<dbReference type="GO" id="GO:0005886">
    <property type="term" value="C:plasma membrane"/>
    <property type="evidence" value="ECO:0007669"/>
    <property type="project" value="UniProtKB-SubCell"/>
</dbReference>
<keyword evidence="5 7" id="KW-1133">Transmembrane helix</keyword>
<dbReference type="InterPro" id="IPR004681">
    <property type="entry name" value="TRAP_DctM"/>
</dbReference>
<feature type="transmembrane region" description="Helical" evidence="7">
    <location>
        <begin position="412"/>
        <end position="434"/>
    </location>
</feature>
<feature type="transmembrane region" description="Helical" evidence="7">
    <location>
        <begin position="12"/>
        <end position="43"/>
    </location>
</feature>
<dbReference type="GO" id="GO:0022857">
    <property type="term" value="F:transmembrane transporter activity"/>
    <property type="evidence" value="ECO:0007669"/>
    <property type="project" value="UniProtKB-UniRule"/>
</dbReference>
<protein>
    <recommendedName>
        <fullName evidence="7">TRAP transporter large permease protein</fullName>
    </recommendedName>
</protein>
<evidence type="ECO:0000256" key="4">
    <source>
        <dbReference type="ARBA" id="ARBA00022692"/>
    </source>
</evidence>
<accession>A0A4R5V229</accession>
<dbReference type="NCBIfam" id="TIGR00786">
    <property type="entry name" value="dctM"/>
    <property type="match status" value="1"/>
</dbReference>
<reference evidence="9 10" key="1">
    <citation type="submission" date="2019-03" db="EMBL/GenBank/DDBJ databases">
        <title>Ruegeria lutea sp. nov., a novel strain, isolated from marine sediment, the Masan Bay, South Korea.</title>
        <authorList>
            <person name="Kim J."/>
            <person name="Kim D.-Y."/>
            <person name="Lee S.-S."/>
        </authorList>
    </citation>
    <scope>NUCLEOTIDE SEQUENCE [LARGE SCALE GENOMIC DNA]</scope>
    <source>
        <strain evidence="9 10">318-1</strain>
    </source>
</reference>
<dbReference type="Proteomes" id="UP000295301">
    <property type="component" value="Unassembled WGS sequence"/>
</dbReference>
<feature type="transmembrane region" description="Helical" evidence="7">
    <location>
        <begin position="227"/>
        <end position="247"/>
    </location>
</feature>
<evidence type="ECO:0000256" key="5">
    <source>
        <dbReference type="ARBA" id="ARBA00022989"/>
    </source>
</evidence>
<comment type="caution">
    <text evidence="7">Lacks conserved residue(s) required for the propagation of feature annotation.</text>
</comment>
<feature type="transmembrane region" description="Helical" evidence="7">
    <location>
        <begin position="290"/>
        <end position="313"/>
    </location>
</feature>
<organism evidence="9 10">
    <name type="scientific">Antarcticimicrobium luteum</name>
    <dbReference type="NCBI Taxonomy" id="2547397"/>
    <lineage>
        <taxon>Bacteria</taxon>
        <taxon>Pseudomonadati</taxon>
        <taxon>Pseudomonadota</taxon>
        <taxon>Alphaproteobacteria</taxon>
        <taxon>Rhodobacterales</taxon>
        <taxon>Paracoccaceae</taxon>
        <taxon>Antarcticimicrobium</taxon>
    </lineage>
</organism>
<dbReference type="EMBL" id="SMUV01000068">
    <property type="protein sequence ID" value="TDK45671.1"/>
    <property type="molecule type" value="Genomic_DNA"/>
</dbReference>
<sequence>MISEYASELTTGGVALGAVLLLIAARVPIAMALFLVSFLGIYYLNGLDVALAVIRSVPFEFSAHWSLSAIPMFTFMGALAYFTGISSSVFRAARIWLAGLPGGLAVATNFGCAGFAAASGSSTATAASMGKIAIPEMLSAKYDKGLATGVVASAGTLGALIPPSILFVLFGVFAEVSIAKLFLAGVLPGLLTAFVFAAMIVIRCWLKPELAPRTAGINSSEKWKALFETWPVLLLVAGITVGLYGGLVTPTEAGAYGSAVTLLVGLLQRRLNWRTLMDSLQEAAATTAKVFIVAIGASLFTKFLAISGTAYGLGQMAESYIAGPLELFIVTTVFFLFLGMFLDPLGVMLIAIPVLLPFYDAAGLNLIWFGVLVVKLVEIGLLTPPVGFNVYVVKSVVGSQVSLGQIFRGVTWFLLCEAIVLLLLFTFPQISLFLPDLQF</sequence>
<dbReference type="AlphaFoldDB" id="A0A4R5V229"/>
<evidence type="ECO:0000313" key="9">
    <source>
        <dbReference type="EMBL" id="TDK45671.1"/>
    </source>
</evidence>
<dbReference type="Pfam" id="PF06808">
    <property type="entry name" value="DctM"/>
    <property type="match status" value="1"/>
</dbReference>
<keyword evidence="7" id="KW-0813">Transport</keyword>
<dbReference type="PANTHER" id="PTHR33362">
    <property type="entry name" value="SIALIC ACID TRAP TRANSPORTER PERMEASE PROTEIN SIAT-RELATED"/>
    <property type="match status" value="1"/>
</dbReference>
<comment type="subcellular location">
    <subcellularLocation>
        <location evidence="1 7">Cell inner membrane</location>
        <topology evidence="1 7">Multi-pass membrane protein</topology>
    </subcellularLocation>
</comment>
<evidence type="ECO:0000256" key="2">
    <source>
        <dbReference type="ARBA" id="ARBA00022475"/>
    </source>
</evidence>
<evidence type="ECO:0000313" key="10">
    <source>
        <dbReference type="Proteomes" id="UP000295301"/>
    </source>
</evidence>
<evidence type="ECO:0000256" key="7">
    <source>
        <dbReference type="RuleBase" id="RU369079"/>
    </source>
</evidence>
<proteinExistence type="inferred from homology"/>
<keyword evidence="6 7" id="KW-0472">Membrane</keyword>
<comment type="caution">
    <text evidence="9">The sequence shown here is derived from an EMBL/GenBank/DDBJ whole genome shotgun (WGS) entry which is preliminary data.</text>
</comment>
<evidence type="ECO:0000256" key="3">
    <source>
        <dbReference type="ARBA" id="ARBA00022519"/>
    </source>
</evidence>
<keyword evidence="2" id="KW-1003">Cell membrane</keyword>
<feature type="transmembrane region" description="Helical" evidence="7">
    <location>
        <begin position="182"/>
        <end position="206"/>
    </location>
</feature>
<feature type="domain" description="TRAP C4-dicarboxylate transport system permease DctM subunit" evidence="8">
    <location>
        <begin position="16"/>
        <end position="430"/>
    </location>
</feature>
<keyword evidence="10" id="KW-1185">Reference proteome</keyword>
<evidence type="ECO:0000259" key="8">
    <source>
        <dbReference type="Pfam" id="PF06808"/>
    </source>
</evidence>
<comment type="function">
    <text evidence="7">Part of the tripartite ATP-independent periplasmic (TRAP) transport system.</text>
</comment>
<feature type="transmembrane region" description="Helical" evidence="7">
    <location>
        <begin position="146"/>
        <end position="170"/>
    </location>
</feature>
<dbReference type="InterPro" id="IPR010656">
    <property type="entry name" value="DctM"/>
</dbReference>
<dbReference type="PIRSF" id="PIRSF006066">
    <property type="entry name" value="HI0050"/>
    <property type="match status" value="1"/>
</dbReference>